<evidence type="ECO:0000313" key="2">
    <source>
        <dbReference type="EMBL" id="TMW93534.1"/>
    </source>
</evidence>
<feature type="compositionally biased region" description="Polar residues" evidence="1">
    <location>
        <begin position="236"/>
        <end position="265"/>
    </location>
</feature>
<dbReference type="AlphaFoldDB" id="A0A6N2BGY6"/>
<evidence type="ECO:0008006" key="3">
    <source>
        <dbReference type="Google" id="ProtNLM"/>
    </source>
</evidence>
<organism evidence="2">
    <name type="scientific">Solanum chilense</name>
    <name type="common">Tomato</name>
    <name type="synonym">Lycopersicon chilense</name>
    <dbReference type="NCBI Taxonomy" id="4083"/>
    <lineage>
        <taxon>Eukaryota</taxon>
        <taxon>Viridiplantae</taxon>
        <taxon>Streptophyta</taxon>
        <taxon>Embryophyta</taxon>
        <taxon>Tracheophyta</taxon>
        <taxon>Spermatophyta</taxon>
        <taxon>Magnoliopsida</taxon>
        <taxon>eudicotyledons</taxon>
        <taxon>Gunneridae</taxon>
        <taxon>Pentapetalae</taxon>
        <taxon>asterids</taxon>
        <taxon>lamiids</taxon>
        <taxon>Solanales</taxon>
        <taxon>Solanaceae</taxon>
        <taxon>Solanoideae</taxon>
        <taxon>Solaneae</taxon>
        <taxon>Solanum</taxon>
        <taxon>Solanum subgen. Lycopersicon</taxon>
    </lineage>
</organism>
<gene>
    <name evidence="2" type="ORF">EJD97_011521</name>
</gene>
<dbReference type="GO" id="GO:0070449">
    <property type="term" value="C:elongin complex"/>
    <property type="evidence" value="ECO:0007669"/>
    <property type="project" value="InterPro"/>
</dbReference>
<dbReference type="PANTHER" id="PTHR47543">
    <property type="entry name" value="OS08G0169600 PROTEIN"/>
    <property type="match status" value="1"/>
</dbReference>
<dbReference type="Gene3D" id="6.10.250.3180">
    <property type="match status" value="1"/>
</dbReference>
<dbReference type="GO" id="GO:0006368">
    <property type="term" value="P:transcription elongation by RNA polymerase II"/>
    <property type="evidence" value="ECO:0007669"/>
    <property type="project" value="InterPro"/>
</dbReference>
<reference evidence="2" key="1">
    <citation type="submission" date="2019-05" db="EMBL/GenBank/DDBJ databases">
        <title>The de novo reference genome and transcriptome assemblies of the wild tomato species Solanum chilense.</title>
        <authorList>
            <person name="Stam R."/>
            <person name="Nosenko T."/>
            <person name="Hoerger A.C."/>
            <person name="Stephan W."/>
            <person name="Seidel M.A."/>
            <person name="Kuhn J.M.M."/>
            <person name="Haberer G."/>
            <person name="Tellier A."/>
        </authorList>
    </citation>
    <scope>NUCLEOTIDE SEQUENCE</scope>
    <source>
        <tissue evidence="2">Mature leaves</tissue>
    </source>
</reference>
<comment type="caution">
    <text evidence="2">The sequence shown here is derived from an EMBL/GenBank/DDBJ whole genome shotgun (WGS) entry which is preliminary data.</text>
</comment>
<dbReference type="Pfam" id="PF06881">
    <property type="entry name" value="Elongin_A"/>
    <property type="match status" value="1"/>
</dbReference>
<dbReference type="InterPro" id="IPR010684">
    <property type="entry name" value="RNA_pol_II_trans_fac_SIII_A"/>
</dbReference>
<protein>
    <recommendedName>
        <fullName evidence="3">Elongin-A</fullName>
    </recommendedName>
</protein>
<proteinExistence type="predicted"/>
<name>A0A6N2BGY6_SOLCI</name>
<feature type="compositionally biased region" description="Polar residues" evidence="1">
    <location>
        <begin position="298"/>
        <end position="323"/>
    </location>
</feature>
<feature type="compositionally biased region" description="Polar residues" evidence="1">
    <location>
        <begin position="187"/>
        <end position="198"/>
    </location>
</feature>
<feature type="compositionally biased region" description="Basic and acidic residues" evidence="1">
    <location>
        <begin position="210"/>
        <end position="221"/>
    </location>
</feature>
<evidence type="ECO:0000256" key="1">
    <source>
        <dbReference type="SAM" id="MobiDB-lite"/>
    </source>
</evidence>
<accession>A0A6N2BGY6</accession>
<sequence>MRFKVPSLVDLCVQTAVDNLRYLGDVGETEIDLLERILPHCSLEQLTHVENSTEGRDLSQVTDRLWKRFYQIEFGDKSINQVVERMKQVKVTFKWKQLYEAKTQEMEETQQRSFERIKELYQNENAKRQSRQVQVCTKVPPSSNKRSFYGSGLGSNFGNTKSPLMKKAKIEFVNSREVKNLAAMKNKSVQRNHSQVSSIKKPGSFVSSQERGRGYEPDTTARRGSSTYPDTAAKRGSSTYPDTTARRGSSTYPDSATRLGSSTYHDTAARHGSSTYPDAAARRGSSTYPDTAARRVPSTYSDTTTRLGSSPMASSARSKFTSR</sequence>
<dbReference type="PANTHER" id="PTHR47543:SF2">
    <property type="entry name" value="RNA POLYMERASE II TRANSCRIPTION FACTOR SIII SUBUNIT A"/>
    <property type="match status" value="1"/>
</dbReference>
<dbReference type="EMBL" id="RXGB01002933">
    <property type="protein sequence ID" value="TMW93534.1"/>
    <property type="molecule type" value="Genomic_DNA"/>
</dbReference>
<feature type="region of interest" description="Disordered" evidence="1">
    <location>
        <begin position="183"/>
        <end position="323"/>
    </location>
</feature>